<dbReference type="Proteomes" id="UP000630135">
    <property type="component" value="Unassembled WGS sequence"/>
</dbReference>
<proteinExistence type="predicted"/>
<dbReference type="RefSeq" id="WP_017869222.1">
    <property type="nucleotide sequence ID" value="NZ_BMLZ01000003.1"/>
</dbReference>
<keyword evidence="3" id="KW-1185">Reference proteome</keyword>
<evidence type="ECO:0000313" key="4">
    <source>
        <dbReference type="Proteomes" id="UP000652720"/>
    </source>
</evidence>
<reference evidence="2" key="1">
    <citation type="journal article" date="2014" name="Int. J. Syst. Evol. Microbiol.">
        <title>Complete genome of a new Firmicutes species belonging to the dominant human colonic microbiota ('Ruminococcus bicirculans') reveals two chromosomes and a selective capacity to utilize plant glucans.</title>
        <authorList>
            <consortium name="NISC Comparative Sequencing Program"/>
            <person name="Wegmann U."/>
            <person name="Louis P."/>
            <person name="Goesmann A."/>
            <person name="Henrissat B."/>
            <person name="Duncan S.H."/>
            <person name="Flint H.J."/>
        </authorList>
    </citation>
    <scope>NUCLEOTIDE SEQUENCE</scope>
    <source>
        <strain evidence="2">CGMCC 1.8884</strain>
    </source>
</reference>
<dbReference type="EMBL" id="BMLZ01000003">
    <property type="protein sequence ID" value="GGP28677.1"/>
    <property type="molecule type" value="Genomic_DNA"/>
</dbReference>
<reference evidence="1" key="2">
    <citation type="journal article" date="2014" name="Int. J. Syst. Evol. Microbiol.">
        <title>Complete genome sequence of Corynebacterium casei LMG S-19264T (=DSM 44701T), isolated from a smear-ripened cheese.</title>
        <authorList>
            <consortium name="US DOE Joint Genome Institute (JGI-PGF)"/>
            <person name="Walter F."/>
            <person name="Albersmeier A."/>
            <person name="Kalinowski J."/>
            <person name="Ruckert C."/>
        </authorList>
    </citation>
    <scope>NUCLEOTIDE SEQUENCE</scope>
    <source>
        <strain evidence="1">CGMCC 1.8885</strain>
    </source>
</reference>
<evidence type="ECO:0000313" key="3">
    <source>
        <dbReference type="Proteomes" id="UP000630135"/>
    </source>
</evidence>
<protein>
    <recommendedName>
        <fullName evidence="5">ASCH domain-containing protein</fullName>
    </recommendedName>
</protein>
<reference evidence="3" key="3">
    <citation type="journal article" date="2019" name="Int. J. Syst. Evol. Microbiol.">
        <title>The Global Catalogue of Microorganisms (GCM) 10K type strain sequencing project: providing services to taxonomists for standard genome sequencing and annotation.</title>
        <authorList>
            <consortium name="The Broad Institute Genomics Platform"/>
            <consortium name="The Broad Institute Genome Sequencing Center for Infectious Disease"/>
            <person name="Wu L."/>
            <person name="Ma J."/>
        </authorList>
    </citation>
    <scope>NUCLEOTIDE SEQUENCE [LARGE SCALE GENOMIC DNA]</scope>
    <source>
        <strain evidence="3">CGMCC 1.8884</strain>
    </source>
</reference>
<comment type="caution">
    <text evidence="1">The sequence shown here is derived from an EMBL/GenBank/DDBJ whole genome shotgun (WGS) entry which is preliminary data.</text>
</comment>
<dbReference type="SUPFAM" id="SSF88697">
    <property type="entry name" value="PUA domain-like"/>
    <property type="match status" value="1"/>
</dbReference>
<evidence type="ECO:0008006" key="5">
    <source>
        <dbReference type="Google" id="ProtNLM"/>
    </source>
</evidence>
<sequence>MSLTDFLSLSRPWTAAVERHGKRVENRPRWLPHPHLVRQAERRVGQDIALHSSGSYSVDDARYVESATGVWYARRDVPDKALTSVVKITGLLFPGDECPAGQEAWYFGGFALVLGDVRVLLTPVDMPGDLGFKKIPQPQLSDVLAQLDALKGGHR</sequence>
<gene>
    <name evidence="2" type="ORF">GCM10008021_03280</name>
    <name evidence="1" type="ORF">GCM10010914_06610</name>
</gene>
<dbReference type="InterPro" id="IPR015947">
    <property type="entry name" value="PUA-like_sf"/>
</dbReference>
<evidence type="ECO:0000313" key="2">
    <source>
        <dbReference type="EMBL" id="GGP28677.1"/>
    </source>
</evidence>
<name>A0AAV4K189_9DEIO</name>
<dbReference type="EMBL" id="BMMA01000004">
    <property type="protein sequence ID" value="GGI75079.1"/>
    <property type="molecule type" value="Genomic_DNA"/>
</dbReference>
<accession>A0AAV4K189</accession>
<reference evidence="1" key="4">
    <citation type="submission" date="2023-08" db="EMBL/GenBank/DDBJ databases">
        <authorList>
            <person name="Sun Q."/>
            <person name="Zhou Y."/>
        </authorList>
    </citation>
    <scope>NUCLEOTIDE SEQUENCE</scope>
    <source>
        <strain evidence="2">CGMCC 1.8884</strain>
        <strain evidence="1">CGMCC 1.8885</strain>
    </source>
</reference>
<dbReference type="GeneID" id="59164598"/>
<dbReference type="Proteomes" id="UP000652720">
    <property type="component" value="Unassembled WGS sequence"/>
</dbReference>
<evidence type="ECO:0000313" key="1">
    <source>
        <dbReference type="EMBL" id="GGI75079.1"/>
    </source>
</evidence>
<organism evidence="1 4">
    <name type="scientific">Deinococcus wulumuqiensis</name>
    <dbReference type="NCBI Taxonomy" id="980427"/>
    <lineage>
        <taxon>Bacteria</taxon>
        <taxon>Thermotogati</taxon>
        <taxon>Deinococcota</taxon>
        <taxon>Deinococci</taxon>
        <taxon>Deinococcales</taxon>
        <taxon>Deinococcaceae</taxon>
        <taxon>Deinococcus</taxon>
    </lineage>
</organism>
<dbReference type="AlphaFoldDB" id="A0AAV4K189"/>